<feature type="region of interest" description="Disordered" evidence="12">
    <location>
        <begin position="354"/>
        <end position="376"/>
    </location>
</feature>
<keyword evidence="3" id="KW-0479">Metal-binding</keyword>
<evidence type="ECO:0000259" key="13">
    <source>
        <dbReference type="PROSITE" id="PS50157"/>
    </source>
</evidence>
<keyword evidence="8" id="KW-0238">DNA-binding</keyword>
<dbReference type="SUPFAM" id="SSF57667">
    <property type="entry name" value="beta-beta-alpha zinc fingers"/>
    <property type="match status" value="3"/>
</dbReference>
<gene>
    <name evidence="14" type="ORF">AGOR_G00215070</name>
</gene>
<dbReference type="FunFam" id="3.30.160.60:FF:000019">
    <property type="entry name" value="GLI family zinc finger 3"/>
    <property type="match status" value="1"/>
</dbReference>
<keyword evidence="10" id="KW-0539">Nucleus</keyword>
<evidence type="ECO:0000256" key="7">
    <source>
        <dbReference type="ARBA" id="ARBA00023015"/>
    </source>
</evidence>
<dbReference type="OrthoDB" id="3214149at2759"/>
<dbReference type="SMART" id="SM00355">
    <property type="entry name" value="ZnF_C2H2"/>
    <property type="match status" value="5"/>
</dbReference>
<feature type="region of interest" description="Disordered" evidence="12">
    <location>
        <begin position="617"/>
        <end position="657"/>
    </location>
</feature>
<sequence length="1016" mass="110692">METSTSTATEKKECKVSSMEGNNFSDLPKKPSPSAVARAPHHIFPTFHTPIPIDMRHHEGRYHYDPHALHAMHGPPGLGGSPVISDISLIRLSPHAAGTGESPFSPPHPYVNPHMEHYLRSVHSSPTLSMISAARGLSPADVTHEHLKERGLFGLPPPPPGANSAEYYHLMASHRNPYGDLLMQTGAAAAAHLPDYISPVDVSRFPSPRLTPRLSRKRALSISPLSDASIDLQTMIRTSPNSLVAYINNSRSSSAASSSYGHLSVGGISPSFTFPHPINPMAYQQILSQQRGLSAFGHTPPLIQPSPTFSARSHALGISTLPTAAHNNHSESHQNAGGDSAVSSTVNPMITKRSKVKTEAEGPRPVSPCTQDLSGTMDLKEDLDKDECKQEPEVVYETNCHWEGCSKEYDTQDQLVHHINNDHIHGEKKEFVCRWEECSREQKPFKAQYMLVVHMRRHTGEKPHKCTFEGCSKAYSRLENLKTHLRSHTGEKPYVCEHEGCNKAFSNASDRAKHQNRTHSNEKPYVCKIPGCTKRYTDPSSLRKHVKTVHGPEAHVTKKQRNDGPPRPQPPKENGENEASVKQGSRGSEDRLEANSTTRGMEDCLQVKSIKTENSVMYQSSPGGQSSCSSEPSPLGSATNNDSGVEMTMQSGGSLGDLTALDDAPVVDSTVSTGNGTTAVGLQLHRNVSAPFRLEHLKREKLKTVRDSCSWASQASQARNTMLPPISATGSLLESSGFGAPNAAFPSPRVSELTSTEVTMLNQLNERRDSTTSTISSAYTLSRRSSGISPCYSSRRSSEASQFGGRPNNISSADSYDPISTDLSRRSSEASQCGGGGGLPGLLSLTPAQHYRLKAKYAAATGGAPPTPLPNMDRMSLGTRMALFGDSPTRPCNGGNGPRRCSDTGYNAPGLMPHEVPNSIPRRASDPVRRLAPDLPSLPRVQRFSSMSSVNPAPPVAGSLERRTLAPQGYTRSDGSLHRHPYAPDRPVSQRMWPWKLWQAMQTLRAQRMTWCCRMM</sequence>
<dbReference type="GO" id="GO:0008270">
    <property type="term" value="F:zinc ion binding"/>
    <property type="evidence" value="ECO:0007669"/>
    <property type="project" value="UniProtKB-KW"/>
</dbReference>
<evidence type="ECO:0000256" key="3">
    <source>
        <dbReference type="ARBA" id="ARBA00022723"/>
    </source>
</evidence>
<reference evidence="14" key="1">
    <citation type="submission" date="2021-01" db="EMBL/GenBank/DDBJ databases">
        <authorList>
            <person name="Zahm M."/>
            <person name="Roques C."/>
            <person name="Cabau C."/>
            <person name="Klopp C."/>
            <person name="Donnadieu C."/>
            <person name="Jouanno E."/>
            <person name="Lampietro C."/>
            <person name="Louis A."/>
            <person name="Herpin A."/>
            <person name="Echchiki A."/>
            <person name="Berthelot C."/>
            <person name="Parey E."/>
            <person name="Roest-Crollius H."/>
            <person name="Braasch I."/>
            <person name="Postlethwait J."/>
            <person name="Bobe J."/>
            <person name="Montfort J."/>
            <person name="Bouchez O."/>
            <person name="Begum T."/>
            <person name="Mejri S."/>
            <person name="Adams A."/>
            <person name="Chen W.-J."/>
            <person name="Guiguen Y."/>
        </authorList>
    </citation>
    <scope>NUCLEOTIDE SEQUENCE</scope>
    <source>
        <tissue evidence="14">Blood</tissue>
    </source>
</reference>
<dbReference type="GO" id="GO:0000978">
    <property type="term" value="F:RNA polymerase II cis-regulatory region sequence-specific DNA binding"/>
    <property type="evidence" value="ECO:0007669"/>
    <property type="project" value="TreeGrafter"/>
</dbReference>
<dbReference type="FunFam" id="3.30.160.60:FF:000068">
    <property type="entry name" value="GLI family zinc finger 3"/>
    <property type="match status" value="1"/>
</dbReference>
<feature type="compositionally biased region" description="Low complexity" evidence="12">
    <location>
        <begin position="620"/>
        <end position="637"/>
    </location>
</feature>
<dbReference type="FunFam" id="3.30.160.60:FF:000031">
    <property type="entry name" value="GLI family zinc finger 3"/>
    <property type="match status" value="1"/>
</dbReference>
<dbReference type="InterPro" id="IPR043359">
    <property type="entry name" value="GLI-like"/>
</dbReference>
<feature type="compositionally biased region" description="Basic and acidic residues" evidence="12">
    <location>
        <begin position="923"/>
        <end position="932"/>
    </location>
</feature>
<evidence type="ECO:0000256" key="10">
    <source>
        <dbReference type="ARBA" id="ARBA00023242"/>
    </source>
</evidence>
<dbReference type="FunFam" id="3.30.160.60:FF:000036">
    <property type="entry name" value="GLI family zinc finger 3"/>
    <property type="match status" value="1"/>
</dbReference>
<feature type="compositionally biased region" description="Polar residues" evidence="12">
    <location>
        <begin position="784"/>
        <end position="801"/>
    </location>
</feature>
<dbReference type="Gene3D" id="3.30.160.60">
    <property type="entry name" value="Classic Zinc Finger"/>
    <property type="match status" value="5"/>
</dbReference>
<feature type="region of interest" description="Disordered" evidence="12">
    <location>
        <begin position="784"/>
        <end position="841"/>
    </location>
</feature>
<dbReference type="GO" id="GO:0007224">
    <property type="term" value="P:smoothened signaling pathway"/>
    <property type="evidence" value="ECO:0007669"/>
    <property type="project" value="TreeGrafter"/>
</dbReference>
<dbReference type="Pfam" id="PF00096">
    <property type="entry name" value="zf-C2H2"/>
    <property type="match status" value="3"/>
</dbReference>
<evidence type="ECO:0000256" key="5">
    <source>
        <dbReference type="ARBA" id="ARBA00022771"/>
    </source>
</evidence>
<proteinExistence type="inferred from homology"/>
<dbReference type="InterPro" id="IPR056436">
    <property type="entry name" value="Znf-C2H2_ZIC1-5/GLI1-3-like"/>
</dbReference>
<keyword evidence="4" id="KW-0677">Repeat</keyword>
<dbReference type="PROSITE" id="PS50157">
    <property type="entry name" value="ZINC_FINGER_C2H2_2"/>
    <property type="match status" value="4"/>
</dbReference>
<dbReference type="GO" id="GO:0005634">
    <property type="term" value="C:nucleus"/>
    <property type="evidence" value="ECO:0007669"/>
    <property type="project" value="UniProtKB-SubCell"/>
</dbReference>
<keyword evidence="5 11" id="KW-0863">Zinc-finger</keyword>
<feature type="domain" description="C2H2-type" evidence="13">
    <location>
        <begin position="436"/>
        <end position="463"/>
    </location>
</feature>
<feature type="domain" description="C2H2-type" evidence="13">
    <location>
        <begin position="494"/>
        <end position="524"/>
    </location>
</feature>
<dbReference type="Pfam" id="PF23561">
    <property type="entry name" value="zf-C2H2_15"/>
    <property type="match status" value="1"/>
</dbReference>
<name>A0A8T3CM81_9TELE</name>
<dbReference type="FunFam" id="3.30.160.60:FF:000048">
    <property type="entry name" value="GLI family zinc finger 3"/>
    <property type="match status" value="1"/>
</dbReference>
<evidence type="ECO:0000256" key="1">
    <source>
        <dbReference type="ARBA" id="ARBA00004123"/>
    </source>
</evidence>
<feature type="compositionally biased region" description="Basic and acidic residues" evidence="12">
    <location>
        <begin position="550"/>
        <end position="564"/>
    </location>
</feature>
<evidence type="ECO:0000256" key="6">
    <source>
        <dbReference type="ARBA" id="ARBA00022833"/>
    </source>
</evidence>
<keyword evidence="9" id="KW-0804">Transcription</keyword>
<evidence type="ECO:0000256" key="2">
    <source>
        <dbReference type="ARBA" id="ARBA00010831"/>
    </source>
</evidence>
<feature type="domain" description="C2H2-type" evidence="13">
    <location>
        <begin position="525"/>
        <end position="555"/>
    </location>
</feature>
<comment type="subcellular location">
    <subcellularLocation>
        <location evidence="1">Nucleus</location>
    </subcellularLocation>
</comment>
<feature type="region of interest" description="Disordered" evidence="12">
    <location>
        <begin position="888"/>
        <end position="934"/>
    </location>
</feature>
<accession>A0A8T3CM81</accession>
<feature type="compositionally biased region" description="Polar residues" evidence="12">
    <location>
        <begin position="638"/>
        <end position="652"/>
    </location>
</feature>
<dbReference type="PANTHER" id="PTHR45718">
    <property type="entry name" value="TRANSCRIPTIONAL ACTIVATOR CUBITUS INTERRUPTUS"/>
    <property type="match status" value="1"/>
</dbReference>
<evidence type="ECO:0000256" key="9">
    <source>
        <dbReference type="ARBA" id="ARBA00023163"/>
    </source>
</evidence>
<dbReference type="PANTHER" id="PTHR45718:SF6">
    <property type="entry name" value="ZINC FINGER PROTEIN GLI2"/>
    <property type="match status" value="1"/>
</dbReference>
<feature type="region of interest" description="Disordered" evidence="12">
    <location>
        <begin position="538"/>
        <end position="605"/>
    </location>
</feature>
<feature type="region of interest" description="Disordered" evidence="12">
    <location>
        <begin position="325"/>
        <end position="344"/>
    </location>
</feature>
<dbReference type="Proteomes" id="UP000829720">
    <property type="component" value="Unassembled WGS sequence"/>
</dbReference>
<evidence type="ECO:0000256" key="4">
    <source>
        <dbReference type="ARBA" id="ARBA00022737"/>
    </source>
</evidence>
<keyword evidence="15" id="KW-1185">Reference proteome</keyword>
<organism evidence="14 15">
    <name type="scientific">Albula goreensis</name>
    <dbReference type="NCBI Taxonomy" id="1534307"/>
    <lineage>
        <taxon>Eukaryota</taxon>
        <taxon>Metazoa</taxon>
        <taxon>Chordata</taxon>
        <taxon>Craniata</taxon>
        <taxon>Vertebrata</taxon>
        <taxon>Euteleostomi</taxon>
        <taxon>Actinopterygii</taxon>
        <taxon>Neopterygii</taxon>
        <taxon>Teleostei</taxon>
        <taxon>Albuliformes</taxon>
        <taxon>Albulidae</taxon>
        <taxon>Albula</taxon>
    </lineage>
</organism>
<protein>
    <recommendedName>
        <fullName evidence="13">C2H2-type domain-containing protein</fullName>
    </recommendedName>
</protein>
<evidence type="ECO:0000256" key="11">
    <source>
        <dbReference type="PROSITE-ProRule" id="PRU00042"/>
    </source>
</evidence>
<keyword evidence="7" id="KW-0805">Transcription regulation</keyword>
<comment type="caution">
    <text evidence="14">The sequence shown here is derived from an EMBL/GenBank/DDBJ whole genome shotgun (WGS) entry which is preliminary data.</text>
</comment>
<evidence type="ECO:0000313" key="14">
    <source>
        <dbReference type="EMBL" id="KAI1884940.1"/>
    </source>
</evidence>
<dbReference type="InterPro" id="IPR013087">
    <property type="entry name" value="Znf_C2H2_type"/>
</dbReference>
<keyword evidence="6" id="KW-0862">Zinc</keyword>
<evidence type="ECO:0000256" key="12">
    <source>
        <dbReference type="SAM" id="MobiDB-lite"/>
    </source>
</evidence>
<dbReference type="InterPro" id="IPR036236">
    <property type="entry name" value="Znf_C2H2_sf"/>
</dbReference>
<evidence type="ECO:0000256" key="8">
    <source>
        <dbReference type="ARBA" id="ARBA00023125"/>
    </source>
</evidence>
<feature type="region of interest" description="Disordered" evidence="12">
    <location>
        <begin position="1"/>
        <end position="36"/>
    </location>
</feature>
<comment type="similarity">
    <text evidence="2">Belongs to the GLI C2H2-type zinc-finger protein family.</text>
</comment>
<dbReference type="PROSITE" id="PS00028">
    <property type="entry name" value="ZINC_FINGER_C2H2_1"/>
    <property type="match status" value="4"/>
</dbReference>
<evidence type="ECO:0000313" key="15">
    <source>
        <dbReference type="Proteomes" id="UP000829720"/>
    </source>
</evidence>
<dbReference type="EMBL" id="JAERUA010000021">
    <property type="protein sequence ID" value="KAI1884940.1"/>
    <property type="molecule type" value="Genomic_DNA"/>
</dbReference>
<feature type="domain" description="C2H2-type" evidence="13">
    <location>
        <begin position="464"/>
        <end position="493"/>
    </location>
</feature>
<dbReference type="GO" id="GO:0000981">
    <property type="term" value="F:DNA-binding transcription factor activity, RNA polymerase II-specific"/>
    <property type="evidence" value="ECO:0007669"/>
    <property type="project" value="TreeGrafter"/>
</dbReference>
<dbReference type="AlphaFoldDB" id="A0A8T3CM81"/>